<dbReference type="Pfam" id="PF21154">
    <property type="entry name" value="RPN7_PSMD6_C"/>
    <property type="match status" value="1"/>
</dbReference>
<dbReference type="Proteomes" id="UP000650467">
    <property type="component" value="Unassembled WGS sequence"/>
</dbReference>
<sequence>MPLPCAAAAAALQFLESYKSVTLESMATAFDVSPAFLDGELVDFIVARRLHAKIDKVSGVIETNRPDAKNALYAETLKKGDLLLNRVQKLARVIDME</sequence>
<accession>A0A836B0A9</accession>
<dbReference type="SUPFAM" id="SSF46785">
    <property type="entry name" value="Winged helix' DNA-binding domain"/>
    <property type="match status" value="1"/>
</dbReference>
<evidence type="ECO:0000313" key="3">
    <source>
        <dbReference type="Proteomes" id="UP000650467"/>
    </source>
</evidence>
<dbReference type="PANTHER" id="PTHR14145">
    <property type="entry name" value="26S PROTESOME SUBUNIT 6"/>
    <property type="match status" value="1"/>
</dbReference>
<proteinExistence type="predicted"/>
<dbReference type="InterPro" id="IPR019585">
    <property type="entry name" value="Rpn7/CSN1"/>
</dbReference>
<feature type="domain" description="PCI" evidence="1">
    <location>
        <begin position="1"/>
        <end position="68"/>
    </location>
</feature>
<comment type="caution">
    <text evidence="2">The sequence shown here is derived from an EMBL/GenBank/DDBJ whole genome shotgun (WGS) entry which is preliminary data.</text>
</comment>
<dbReference type="Gene3D" id="1.25.40.570">
    <property type="match status" value="1"/>
</dbReference>
<dbReference type="InterPro" id="IPR000717">
    <property type="entry name" value="PCI_dom"/>
</dbReference>
<name>A0A836B0A9_CHLIN</name>
<keyword evidence="3" id="KW-1185">Reference proteome</keyword>
<dbReference type="PANTHER" id="PTHR14145:SF1">
    <property type="entry name" value="26S PROTEASOME NON-ATPASE REGULATORY SUBUNIT 6"/>
    <property type="match status" value="1"/>
</dbReference>
<dbReference type="Pfam" id="PF01399">
    <property type="entry name" value="PCI"/>
    <property type="match status" value="1"/>
</dbReference>
<dbReference type="GO" id="GO:0043161">
    <property type="term" value="P:proteasome-mediated ubiquitin-dependent protein catabolic process"/>
    <property type="evidence" value="ECO:0007669"/>
    <property type="project" value="TreeGrafter"/>
</dbReference>
<dbReference type="InterPro" id="IPR036390">
    <property type="entry name" value="WH_DNA-bd_sf"/>
</dbReference>
<gene>
    <name evidence="2" type="ORF">HXX76_001939</name>
</gene>
<protein>
    <recommendedName>
        <fullName evidence="1">PCI domain-containing protein</fullName>
    </recommendedName>
</protein>
<dbReference type="OrthoDB" id="1452at2759"/>
<evidence type="ECO:0000259" key="1">
    <source>
        <dbReference type="PROSITE" id="PS50250"/>
    </source>
</evidence>
<dbReference type="PROSITE" id="PS50250">
    <property type="entry name" value="PCI"/>
    <property type="match status" value="1"/>
</dbReference>
<dbReference type="AlphaFoldDB" id="A0A836B0A9"/>
<organism evidence="2 3">
    <name type="scientific">Chlamydomonas incerta</name>
    <dbReference type="NCBI Taxonomy" id="51695"/>
    <lineage>
        <taxon>Eukaryota</taxon>
        <taxon>Viridiplantae</taxon>
        <taxon>Chlorophyta</taxon>
        <taxon>core chlorophytes</taxon>
        <taxon>Chlorophyceae</taxon>
        <taxon>CS clade</taxon>
        <taxon>Chlamydomonadales</taxon>
        <taxon>Chlamydomonadaceae</taxon>
        <taxon>Chlamydomonas</taxon>
    </lineage>
</organism>
<reference evidence="2" key="1">
    <citation type="journal article" date="2020" name="bioRxiv">
        <title>Comparative genomics of Chlamydomonas.</title>
        <authorList>
            <person name="Craig R.J."/>
            <person name="Hasan A.R."/>
            <person name="Ness R.W."/>
            <person name="Keightley P.D."/>
        </authorList>
    </citation>
    <scope>NUCLEOTIDE SEQUENCE</scope>
    <source>
        <strain evidence="2">SAG 7.73</strain>
    </source>
</reference>
<evidence type="ECO:0000313" key="2">
    <source>
        <dbReference type="EMBL" id="KAG2443588.1"/>
    </source>
</evidence>
<dbReference type="SMART" id="SM00088">
    <property type="entry name" value="PINT"/>
    <property type="match status" value="1"/>
</dbReference>
<dbReference type="InterPro" id="IPR049549">
    <property type="entry name" value="RPN7_PSMD6_C"/>
</dbReference>
<dbReference type="EMBL" id="JAEHOC010000003">
    <property type="protein sequence ID" value="KAG2443588.1"/>
    <property type="molecule type" value="Genomic_DNA"/>
</dbReference>